<dbReference type="PROSITE" id="PS51464">
    <property type="entry name" value="SIS"/>
    <property type="match status" value="1"/>
</dbReference>
<feature type="domain" description="SIS" evidence="5">
    <location>
        <begin position="121"/>
        <end position="260"/>
    </location>
</feature>
<keyword evidence="1" id="KW-0805">Transcription regulation</keyword>
<dbReference type="Pfam" id="PF01418">
    <property type="entry name" value="HTH_6"/>
    <property type="match status" value="1"/>
</dbReference>
<dbReference type="PANTHER" id="PTHR30514:SF1">
    <property type="entry name" value="HTH-TYPE TRANSCRIPTIONAL REGULATOR HEXR-RELATED"/>
    <property type="match status" value="1"/>
</dbReference>
<evidence type="ECO:0000259" key="5">
    <source>
        <dbReference type="PROSITE" id="PS51464"/>
    </source>
</evidence>
<dbReference type="Gene3D" id="3.40.50.10490">
    <property type="entry name" value="Glucose-6-phosphate isomerase like protein, domain 1"/>
    <property type="match status" value="1"/>
</dbReference>
<gene>
    <name evidence="6" type="ORF">ACFFJ3_04495</name>
</gene>
<dbReference type="InterPro" id="IPR046348">
    <property type="entry name" value="SIS_dom_sf"/>
</dbReference>
<evidence type="ECO:0000256" key="1">
    <source>
        <dbReference type="ARBA" id="ARBA00023015"/>
    </source>
</evidence>
<dbReference type="InterPro" id="IPR001347">
    <property type="entry name" value="SIS_dom"/>
</dbReference>
<keyword evidence="3" id="KW-0804">Transcription</keyword>
<dbReference type="InterPro" id="IPR000281">
    <property type="entry name" value="HTH_RpiR"/>
</dbReference>
<name>A0ABV6E9V6_9GAMM</name>
<proteinExistence type="predicted"/>
<dbReference type="InterPro" id="IPR009057">
    <property type="entry name" value="Homeodomain-like_sf"/>
</dbReference>
<dbReference type="InterPro" id="IPR035472">
    <property type="entry name" value="RpiR-like_SIS"/>
</dbReference>
<dbReference type="InterPro" id="IPR036388">
    <property type="entry name" value="WH-like_DNA-bd_sf"/>
</dbReference>
<dbReference type="SUPFAM" id="SSF46689">
    <property type="entry name" value="Homeodomain-like"/>
    <property type="match status" value="1"/>
</dbReference>
<sequence length="290" mass="32060">MNTLEKIQSHLELLSKSERKVAEVILASPQTAIHSSIATLAKMADVSEPTVNRFCRRLDTKGFPDFKLHLAQSLANGTPYVNRNVEEDDSADAYTSKIFESVMASLDTVKANLDITAINRAVDLLTQAKKISFFGLGASAAVAHDAMNKFFRFNIPVVYFDDIVMQRMSCMNSSEGDVVVLISHTGRTKNLVEMAHLARENDATVIAITSRDTPLAKEATLALLLDVPEDTDVYMPMVSRIAQLTLIDVLATGFTLRRGPKFRDNLKRVKEALKESRFDKGASITKSFDS</sequence>
<dbReference type="Gene3D" id="1.10.10.10">
    <property type="entry name" value="Winged helix-like DNA-binding domain superfamily/Winged helix DNA-binding domain"/>
    <property type="match status" value="1"/>
</dbReference>
<organism evidence="6 7">
    <name type="scientific">Serratia aquatilis</name>
    <dbReference type="NCBI Taxonomy" id="1737515"/>
    <lineage>
        <taxon>Bacteria</taxon>
        <taxon>Pseudomonadati</taxon>
        <taxon>Pseudomonadota</taxon>
        <taxon>Gammaproteobacteria</taxon>
        <taxon>Enterobacterales</taxon>
        <taxon>Yersiniaceae</taxon>
        <taxon>Serratia</taxon>
    </lineage>
</organism>
<evidence type="ECO:0000313" key="7">
    <source>
        <dbReference type="Proteomes" id="UP001589792"/>
    </source>
</evidence>
<dbReference type="SUPFAM" id="SSF53697">
    <property type="entry name" value="SIS domain"/>
    <property type="match status" value="1"/>
</dbReference>
<keyword evidence="2" id="KW-0238">DNA-binding</keyword>
<dbReference type="EMBL" id="JBHLXG010000003">
    <property type="protein sequence ID" value="MFC0225769.1"/>
    <property type="molecule type" value="Genomic_DNA"/>
</dbReference>
<dbReference type="Pfam" id="PF01380">
    <property type="entry name" value="SIS"/>
    <property type="match status" value="1"/>
</dbReference>
<dbReference type="CDD" id="cd05013">
    <property type="entry name" value="SIS_RpiR"/>
    <property type="match status" value="1"/>
</dbReference>
<keyword evidence="7" id="KW-1185">Reference proteome</keyword>
<reference evidence="6 7" key="1">
    <citation type="submission" date="2024-09" db="EMBL/GenBank/DDBJ databases">
        <authorList>
            <person name="Sun Q."/>
            <person name="Mori K."/>
        </authorList>
    </citation>
    <scope>NUCLEOTIDE SEQUENCE [LARGE SCALE GENOMIC DNA]</scope>
    <source>
        <strain evidence="6 7">CCM 8626</strain>
    </source>
</reference>
<dbReference type="Proteomes" id="UP001589792">
    <property type="component" value="Unassembled WGS sequence"/>
</dbReference>
<dbReference type="PANTHER" id="PTHR30514">
    <property type="entry name" value="GLUCOKINASE"/>
    <property type="match status" value="1"/>
</dbReference>
<accession>A0ABV6E9V6</accession>
<dbReference type="NCBIfam" id="NF008451">
    <property type="entry name" value="PRK11302.1"/>
    <property type="match status" value="1"/>
</dbReference>
<dbReference type="InterPro" id="IPR047640">
    <property type="entry name" value="RpiR-like"/>
</dbReference>
<feature type="domain" description="HTH rpiR-type" evidence="4">
    <location>
        <begin position="1"/>
        <end position="77"/>
    </location>
</feature>
<evidence type="ECO:0000259" key="4">
    <source>
        <dbReference type="PROSITE" id="PS51071"/>
    </source>
</evidence>
<dbReference type="RefSeq" id="WP_380673638.1">
    <property type="nucleotide sequence ID" value="NZ_CP173186.1"/>
</dbReference>
<dbReference type="PROSITE" id="PS51071">
    <property type="entry name" value="HTH_RPIR"/>
    <property type="match status" value="1"/>
</dbReference>
<evidence type="ECO:0000256" key="3">
    <source>
        <dbReference type="ARBA" id="ARBA00023163"/>
    </source>
</evidence>
<evidence type="ECO:0000256" key="2">
    <source>
        <dbReference type="ARBA" id="ARBA00023125"/>
    </source>
</evidence>
<evidence type="ECO:0000313" key="6">
    <source>
        <dbReference type="EMBL" id="MFC0225769.1"/>
    </source>
</evidence>
<comment type="caution">
    <text evidence="6">The sequence shown here is derived from an EMBL/GenBank/DDBJ whole genome shotgun (WGS) entry which is preliminary data.</text>
</comment>
<protein>
    <submittedName>
        <fullName evidence="6">MurR/RpiR family transcriptional regulator</fullName>
    </submittedName>
</protein>